<gene>
    <name evidence="1" type="ORF">UFOVP149_31</name>
</gene>
<sequence length="1365" mass="150086">MNEELRSAIAKHAQRIGANPVDLANVISYETGGTFDPWQKGPTTKWGQHEGFIQMGEPQRQKYGYTPGKSVDELVGASADYLVGSGYKSGMGLLDMYSIVNAGSPGHYTAMDNGTTVAQKVENMMGAHRAKAADLMGPGFSTASTNYTPVMPTQQSTSVDAPTNISPGIKASPVDTTMVFQNMPAQPYTQREQYVRDTMEVNDSKEITLLDGIGAAIDSNWSASWALKESKYAGVDPDFIGQVKADAYKELAAGIPEEYQDALISSQSLEQMQQAAQIAKGQMENDRVLASFGWGGVGLNMAAAVLDPVAIGASLATEGAMAPVLAAAKLGRIGRIAASAFNAGVSNAAAEAAVGVFSPRVTPETITESFGIGMVLGGAFGALAKNPHLSDEAAAYVEQGQRMMGGEGSAGAMEVPGRRDQWVVGDLIDDLEKGSVSRSFMDWARPDVVARLSASGDDGARLIARYLAQEGAGLSGDEVVDVAATIKKKLLQHSSMHTLESDIKPSYGEWLQENRMRHNDDSWIAFNEEVTKFRDTYDPEARKAFPKQIAEANAAYDRFYDRFQKLANNPGAERGETLRPIPGLSEEKLNYRPMFSDTAAIHRIFKEIGESGMIKLVRQGIVDAVEDLEPELIDRMAKGYVTRLQQIGYGGGMGFDEVLSRGSKDELYAFLNEKIEDGGLEMSKEDATILAEKLYATHSMKDGKSPTSRGKRRTSINYNSTMEFNGKQYAVKDFFMKDMHTAAKRYADEMSGHVALGQMIVKHPKTGKVLVDGITTKGEWMKVVEQVKQRMINDGANPKLINETVERMQYLYDNITGKPRMGEKAAAAHYAWMRRAGKLQFMRLMQGMGIPQAQEFANIPTIVGLKAFIQGMPAFGRIMDKNRKPIPKARPKMEKWTEKVLNPNPRMIPKTEKWSQITVDHVPGIKDTQTPFEKPVLDKDGNPVMIPDPQDEWITTTVDRPVTDANGNQVMDYDYDPALGPYKDQVVQELMSVTGEGYDNYLHQFRYHHVDDAAGEAFGHNTLDKIGATFDKYAPKGQRIVANISLMRHVNTIIHQWAMRSIAQKIANLAFKHADNLKTGKFKLEDLNGFFTGKDADRFKLLGLDQKKTVLIFNEMLKKADGAAEGARLSKLNLDQWDPAARSAFVEALYQWTGRTIQSNDVGSLAMWMTHPMAQMMFQFRSFVFGAHAKQTLHGLRHMDGRTLANWSAQLMAAAGAWYLISKARSYGDAHPDKYMKEHTSWDMLAKAAVSRAGFTAVAPMFFDQAMNMGGANVLSTATGISKDKFKLDFRTSGTPTSGFMSVPILGHIDDLTLSMGSAADAVLSRRNLSQQEWNRLLRATVGNHLAFTTGLSYLTQDLPKKAPK</sequence>
<reference evidence="1" key="1">
    <citation type="submission" date="2020-05" db="EMBL/GenBank/DDBJ databases">
        <authorList>
            <person name="Chiriac C."/>
            <person name="Salcher M."/>
            <person name="Ghai R."/>
            <person name="Kavagutti S V."/>
        </authorList>
    </citation>
    <scope>NUCLEOTIDE SEQUENCE</scope>
</reference>
<evidence type="ECO:0000313" key="1">
    <source>
        <dbReference type="EMBL" id="CAB5155816.1"/>
    </source>
</evidence>
<accession>A0A6J7W7Z7</accession>
<protein>
    <submittedName>
        <fullName evidence="1">Uncharacterized protein</fullName>
    </submittedName>
</protein>
<name>A0A6J7W7Z7_9CAUD</name>
<proteinExistence type="predicted"/>
<dbReference type="EMBL" id="LR798198">
    <property type="protein sequence ID" value="CAB5155816.1"/>
    <property type="molecule type" value="Genomic_DNA"/>
</dbReference>
<organism evidence="1">
    <name type="scientific">uncultured Caudovirales phage</name>
    <dbReference type="NCBI Taxonomy" id="2100421"/>
    <lineage>
        <taxon>Viruses</taxon>
        <taxon>Duplodnaviria</taxon>
        <taxon>Heunggongvirae</taxon>
        <taxon>Uroviricota</taxon>
        <taxon>Caudoviricetes</taxon>
        <taxon>Peduoviridae</taxon>
        <taxon>Maltschvirus</taxon>
        <taxon>Maltschvirus maltsch</taxon>
    </lineage>
</organism>